<accession>A0A1G6I5R4</accession>
<gene>
    <name evidence="1" type="ORF">SAMN04488112_10266</name>
</gene>
<dbReference type="SUPFAM" id="SSF140683">
    <property type="entry name" value="SP0561-like"/>
    <property type="match status" value="1"/>
</dbReference>
<protein>
    <submittedName>
        <fullName evidence="1">Uncharacterized protein</fullName>
    </submittedName>
</protein>
<dbReference type="InterPro" id="IPR038062">
    <property type="entry name" value="ScdA-like_N_sf"/>
</dbReference>
<dbReference type="RefSeq" id="WP_091565966.1">
    <property type="nucleotide sequence ID" value="NZ_FMZA01000002.1"/>
</dbReference>
<dbReference type="OrthoDB" id="2886834at2"/>
<dbReference type="EMBL" id="FMZA01000002">
    <property type="protein sequence ID" value="SDC01758.1"/>
    <property type="molecule type" value="Genomic_DNA"/>
</dbReference>
<evidence type="ECO:0000313" key="2">
    <source>
        <dbReference type="Proteomes" id="UP000199387"/>
    </source>
</evidence>
<evidence type="ECO:0000313" key="1">
    <source>
        <dbReference type="EMBL" id="SDC01758.1"/>
    </source>
</evidence>
<name>A0A1G6I5R4_9BACL</name>
<proteinExistence type="predicted"/>
<reference evidence="1 2" key="1">
    <citation type="submission" date="2016-10" db="EMBL/GenBank/DDBJ databases">
        <authorList>
            <person name="de Groot N.N."/>
        </authorList>
    </citation>
    <scope>NUCLEOTIDE SEQUENCE [LARGE SCALE GENOMIC DNA]</scope>
    <source>
        <strain evidence="1 2">DSM 45514</strain>
    </source>
</reference>
<sequence>MRIRHHMPVNEISRNWPETKPVLEEYGIPQDTDASLHEVCFGITLKRLVEGLNDAVDSHDGEDR</sequence>
<dbReference type="AlphaFoldDB" id="A0A1G6I5R4"/>
<organism evidence="1 2">
    <name type="scientific">Melghirimyces thermohalophilus</name>
    <dbReference type="NCBI Taxonomy" id="1236220"/>
    <lineage>
        <taxon>Bacteria</taxon>
        <taxon>Bacillati</taxon>
        <taxon>Bacillota</taxon>
        <taxon>Bacilli</taxon>
        <taxon>Bacillales</taxon>
        <taxon>Thermoactinomycetaceae</taxon>
        <taxon>Melghirimyces</taxon>
    </lineage>
</organism>
<dbReference type="Proteomes" id="UP000199387">
    <property type="component" value="Unassembled WGS sequence"/>
</dbReference>
<dbReference type="Gene3D" id="1.10.3910.10">
    <property type="entry name" value="SP0561-like"/>
    <property type="match status" value="1"/>
</dbReference>
<keyword evidence="2" id="KW-1185">Reference proteome</keyword>